<organism evidence="2 4">
    <name type="scientific">Pseudomonas tohonis</name>
    <dbReference type="NCBI Taxonomy" id="2725477"/>
    <lineage>
        <taxon>Bacteria</taxon>
        <taxon>Pseudomonadati</taxon>
        <taxon>Pseudomonadota</taxon>
        <taxon>Gammaproteobacteria</taxon>
        <taxon>Pseudomonadales</taxon>
        <taxon>Pseudomonadaceae</taxon>
        <taxon>Pseudomonas</taxon>
    </lineage>
</organism>
<proteinExistence type="predicted"/>
<dbReference type="EMBL" id="AP023189">
    <property type="protein sequence ID" value="BCG24847.1"/>
    <property type="molecule type" value="Genomic_DNA"/>
</dbReference>
<accession>A0A6J4E4R6</accession>
<dbReference type="Proteomes" id="UP000509383">
    <property type="component" value="Chromosome"/>
</dbReference>
<gene>
    <name evidence="2" type="ORF">TUM18999_30380</name>
    <name evidence="3" type="ORF">TUM20286_36660</name>
</gene>
<dbReference type="RefSeq" id="WP_173175496.1">
    <property type="nucleotide sequence ID" value="NZ_AP023189.1"/>
</dbReference>
<evidence type="ECO:0000313" key="5">
    <source>
        <dbReference type="Proteomes" id="UP001054892"/>
    </source>
</evidence>
<keyword evidence="5" id="KW-1185">Reference proteome</keyword>
<sequence>MDTRDCASAHALIELLLMGCDGQERPSSPLLAGLLSARTPGARPASPHMGNALMSGGLMPRAYSRRD</sequence>
<protein>
    <submittedName>
        <fullName evidence="2">Uncharacterized protein</fullName>
    </submittedName>
</protein>
<name>A0A6J4E4R6_9PSED</name>
<dbReference type="KEGG" id="ptw:TUM18999_30380"/>
<dbReference type="AlphaFoldDB" id="A0A6J4E4R6"/>
<evidence type="ECO:0000313" key="3">
    <source>
        <dbReference type="EMBL" id="GJN53914.1"/>
    </source>
</evidence>
<evidence type="ECO:0000256" key="1">
    <source>
        <dbReference type="SAM" id="MobiDB-lite"/>
    </source>
</evidence>
<reference evidence="2 4" key="1">
    <citation type="submission" date="2020-05" db="EMBL/GenBank/DDBJ databases">
        <title>Characterization of novel class B3 metallo-beta-lactamase from novel Pseudomonas species.</title>
        <authorList>
            <person name="Yamada K."/>
            <person name="Aoki K."/>
            <person name="Ishii Y."/>
        </authorList>
    </citation>
    <scope>NUCLEOTIDE SEQUENCE [LARGE SCALE GENOMIC DNA]</scope>
    <source>
        <strain evidence="2 4">TUM18999</strain>
        <strain evidence="3 5">TUM20286</strain>
    </source>
</reference>
<evidence type="ECO:0000313" key="2">
    <source>
        <dbReference type="EMBL" id="BCG24847.1"/>
    </source>
</evidence>
<feature type="region of interest" description="Disordered" evidence="1">
    <location>
        <begin position="40"/>
        <end position="67"/>
    </location>
</feature>
<evidence type="ECO:0000313" key="4">
    <source>
        <dbReference type="Proteomes" id="UP000509383"/>
    </source>
</evidence>
<dbReference type="EMBL" id="BQKM01000008">
    <property type="protein sequence ID" value="GJN53914.1"/>
    <property type="molecule type" value="Genomic_DNA"/>
</dbReference>
<dbReference type="Proteomes" id="UP001054892">
    <property type="component" value="Unassembled WGS sequence"/>
</dbReference>